<dbReference type="AlphaFoldDB" id="L8J2V3"/>
<proteinExistence type="predicted"/>
<dbReference type="Proteomes" id="UP000011134">
    <property type="component" value="Unassembled WGS sequence"/>
</dbReference>
<dbReference type="EMBL" id="AMZO01000067">
    <property type="protein sequence ID" value="ELR63071.1"/>
    <property type="molecule type" value="Genomic_DNA"/>
</dbReference>
<keyword evidence="2" id="KW-1185">Reference proteome</keyword>
<protein>
    <submittedName>
        <fullName evidence="1">Uncharacterized protein</fullName>
    </submittedName>
</protein>
<gene>
    <name evidence="1" type="ORF">C942_04734</name>
</gene>
<evidence type="ECO:0000313" key="1">
    <source>
        <dbReference type="EMBL" id="ELR63071.1"/>
    </source>
</evidence>
<organism evidence="1 2">
    <name type="scientific">Photobacterium marinum</name>
    <dbReference type="NCBI Taxonomy" id="1056511"/>
    <lineage>
        <taxon>Bacteria</taxon>
        <taxon>Pseudomonadati</taxon>
        <taxon>Pseudomonadota</taxon>
        <taxon>Gammaproteobacteria</taxon>
        <taxon>Vibrionales</taxon>
        <taxon>Vibrionaceae</taxon>
        <taxon>Photobacterium</taxon>
    </lineage>
</organism>
<comment type="caution">
    <text evidence="1">The sequence shown here is derived from an EMBL/GenBank/DDBJ whole genome shotgun (WGS) entry which is preliminary data.</text>
</comment>
<reference evidence="1 2" key="1">
    <citation type="submission" date="2012-12" db="EMBL/GenBank/DDBJ databases">
        <title>Genome Assembly of Photobacterium sp. AK15.</title>
        <authorList>
            <person name="Khatri I."/>
            <person name="Vaidya B."/>
            <person name="Srinivas T.N.R."/>
            <person name="Subramanian S."/>
            <person name="Pinnaka A."/>
        </authorList>
    </citation>
    <scope>NUCLEOTIDE SEQUENCE [LARGE SCALE GENOMIC DNA]</scope>
    <source>
        <strain evidence="1 2">AK15</strain>
    </source>
</reference>
<sequence length="118" mass="13904">MPVEEREVLKKLDASISKGLYFLYKKSFDDCTQPELFELSQTLLQLQELNKKENNKVINEQIRLIRQLVFTGSDIYNQRFYDSLSEFEKEILESIPSFKKPFDSLQVLDVIQSFSQAE</sequence>
<accession>L8J2V3</accession>
<dbReference type="PATRIC" id="fig|1056511.3.peg.4954"/>
<name>L8J2V3_9GAMM</name>
<evidence type="ECO:0000313" key="2">
    <source>
        <dbReference type="Proteomes" id="UP000011134"/>
    </source>
</evidence>